<dbReference type="Pfam" id="PF24569">
    <property type="entry name" value="CFAP161"/>
    <property type="match status" value="2"/>
</dbReference>
<name>A0AAD4TZU3_OVIAM</name>
<organism evidence="2 3">
    <name type="scientific">Ovis ammon polii</name>
    <dbReference type="NCBI Taxonomy" id="230172"/>
    <lineage>
        <taxon>Eukaryota</taxon>
        <taxon>Metazoa</taxon>
        <taxon>Chordata</taxon>
        <taxon>Craniata</taxon>
        <taxon>Vertebrata</taxon>
        <taxon>Euteleostomi</taxon>
        <taxon>Mammalia</taxon>
        <taxon>Eutheria</taxon>
        <taxon>Laurasiatheria</taxon>
        <taxon>Artiodactyla</taxon>
        <taxon>Ruminantia</taxon>
        <taxon>Pecora</taxon>
        <taxon>Bovidae</taxon>
        <taxon>Caprinae</taxon>
        <taxon>Ovis</taxon>
    </lineage>
</organism>
<dbReference type="Proteomes" id="UP001214576">
    <property type="component" value="Unassembled WGS sequence"/>
</dbReference>
<gene>
    <name evidence="2" type="ORF">MG293_014665</name>
</gene>
<comment type="caution">
    <text evidence="2">The sequence shown here is derived from an EMBL/GenBank/DDBJ whole genome shotgun (WGS) entry which is preliminary data.</text>
</comment>
<reference evidence="2" key="1">
    <citation type="submission" date="2022-03" db="EMBL/GenBank/DDBJ databases">
        <title>Genomic analyses of argali, domestic sheep and their hybrids provide insights into chromosomal evolution, heterosis and genetic basis of agronomic traits.</title>
        <authorList>
            <person name="Li M."/>
        </authorList>
    </citation>
    <scope>NUCLEOTIDE SEQUENCE</scope>
    <source>
        <strain evidence="2">CAU-MHL-2022a</strain>
        <tissue evidence="2">Skin</tissue>
    </source>
</reference>
<dbReference type="PANTHER" id="PTHR24274">
    <property type="entry name" value="CILIA- AND FLAGELLA-ASSOCIATED PROTEIN 161"/>
    <property type="match status" value="1"/>
</dbReference>
<evidence type="ECO:0008006" key="4">
    <source>
        <dbReference type="Google" id="ProtNLM"/>
    </source>
</evidence>
<dbReference type="EMBL" id="JAKZEL010000018">
    <property type="protein sequence ID" value="KAI4535439.1"/>
    <property type="molecule type" value="Genomic_DNA"/>
</dbReference>
<accession>A0AAD4TZU3</accession>
<dbReference type="GO" id="GO:0031514">
    <property type="term" value="C:motile cilium"/>
    <property type="evidence" value="ECO:0007669"/>
    <property type="project" value="TreeGrafter"/>
</dbReference>
<sequence length="334" mass="37267">MAQNLYGPRVRIGNWNEDVYLEESGAPLNSLCSLETYRLEASVQMQLSVSEDGYIHYGDKVMLVSPDHPETEADLFLRGDLSLCMTPDEIKAHLSNELEVPCGLSAAQTKIPVGRNTFTILCAAGEVIGQVLRYGQNFRLGITGGFDDRMLYLSSDHRTLLKSSKRSWLQEVSLTHEDSYLNCWQAAFPHPQLRLEYEGSPVPVSAAVCADAVKWLRSRCKAFLHANTKILITHCHTNRGLVAHRHLFLRTYFGKEAEVAAHTYLDSHRVEKPKNHWMLVTGVPRKDLSTMLDLPKPPAEDTRALEQVREQASDPGAGDTPDAPSCVPQCALPM</sequence>
<feature type="compositionally biased region" description="Basic and acidic residues" evidence="1">
    <location>
        <begin position="298"/>
        <end position="312"/>
    </location>
</feature>
<feature type="region of interest" description="Disordered" evidence="1">
    <location>
        <begin position="289"/>
        <end position="334"/>
    </location>
</feature>
<proteinExistence type="predicted"/>
<protein>
    <recommendedName>
        <fullName evidence="4">Cilia and flagella associated protein 161</fullName>
    </recommendedName>
</protein>
<dbReference type="GO" id="GO:0060271">
    <property type="term" value="P:cilium assembly"/>
    <property type="evidence" value="ECO:0007669"/>
    <property type="project" value="TreeGrafter"/>
</dbReference>
<evidence type="ECO:0000313" key="3">
    <source>
        <dbReference type="Proteomes" id="UP001214576"/>
    </source>
</evidence>
<evidence type="ECO:0000313" key="2">
    <source>
        <dbReference type="EMBL" id="KAI4535439.1"/>
    </source>
</evidence>
<evidence type="ECO:0000256" key="1">
    <source>
        <dbReference type="SAM" id="MobiDB-lite"/>
    </source>
</evidence>
<dbReference type="InterPro" id="IPR055325">
    <property type="entry name" value="CF161"/>
</dbReference>
<dbReference type="PANTHER" id="PTHR24274:SF1">
    <property type="entry name" value="CILIA- AND FLAGELLA-ASSOCIATED PROTEIN 161"/>
    <property type="match status" value="1"/>
</dbReference>
<dbReference type="AlphaFoldDB" id="A0AAD4TZU3"/>
<keyword evidence="3" id="KW-1185">Reference proteome</keyword>